<comment type="caution">
    <text evidence="4">The sequence shown here is derived from an EMBL/GenBank/DDBJ whole genome shotgun (WGS) entry which is preliminary data.</text>
</comment>
<evidence type="ECO:0000256" key="1">
    <source>
        <dbReference type="ARBA" id="ARBA00004474"/>
    </source>
</evidence>
<evidence type="ECO:0000259" key="3">
    <source>
        <dbReference type="Pfam" id="PF04755"/>
    </source>
</evidence>
<sequence>MLLAWLVVRETSAWLGLQVATTVRMPGLEQNARREARGSDNEALLRSIEALEKARPCDARLLDEPKLARKLAGRWRLLATVAAEEGKALEEGRRGVVNASGLALMPDKAFQEIDLERGRVINECRVLTPLGSLYGRVSGPFRRGSNGRRADAVFDRLEVIDANGKRWINNAWIFRVLRFFFPKQATGANEDTAWLETTYLSSRLRVARGNKGSCFLLEKDPVPSDIPAIFADDPL</sequence>
<dbReference type="Pfam" id="PF04755">
    <property type="entry name" value="PAP_fibrillin"/>
    <property type="match status" value="1"/>
</dbReference>
<dbReference type="AlphaFoldDB" id="A0AAD7UH95"/>
<dbReference type="GO" id="GO:0009536">
    <property type="term" value="C:plastid"/>
    <property type="evidence" value="ECO:0007669"/>
    <property type="project" value="UniProtKB-SubCell"/>
</dbReference>
<dbReference type="InterPro" id="IPR006843">
    <property type="entry name" value="PAP/fibrillin_dom"/>
</dbReference>
<name>A0AAD7UH95_9STRA</name>
<organism evidence="4 5">
    <name type="scientific">Chrysophaeum taylorii</name>
    <dbReference type="NCBI Taxonomy" id="2483200"/>
    <lineage>
        <taxon>Eukaryota</taxon>
        <taxon>Sar</taxon>
        <taxon>Stramenopiles</taxon>
        <taxon>Ochrophyta</taxon>
        <taxon>Pelagophyceae</taxon>
        <taxon>Pelagomonadales</taxon>
        <taxon>Pelagomonadaceae</taxon>
        <taxon>Chrysophaeum</taxon>
    </lineage>
</organism>
<gene>
    <name evidence="4" type="ORF">CTAYLR_000065</name>
</gene>
<reference evidence="4" key="1">
    <citation type="submission" date="2023-01" db="EMBL/GenBank/DDBJ databases">
        <title>Metagenome sequencing of chrysophaentin producing Chrysophaeum taylorii.</title>
        <authorList>
            <person name="Davison J."/>
            <person name="Bewley C."/>
        </authorList>
    </citation>
    <scope>NUCLEOTIDE SEQUENCE</scope>
    <source>
        <strain evidence="4">NIES-1699</strain>
    </source>
</reference>
<evidence type="ECO:0000256" key="2">
    <source>
        <dbReference type="ARBA" id="ARBA00022640"/>
    </source>
</evidence>
<proteinExistence type="predicted"/>
<evidence type="ECO:0000313" key="5">
    <source>
        <dbReference type="Proteomes" id="UP001230188"/>
    </source>
</evidence>
<protein>
    <recommendedName>
        <fullName evidence="3">Plastid lipid-associated protein/fibrillin conserved domain-containing protein</fullName>
    </recommendedName>
</protein>
<evidence type="ECO:0000313" key="4">
    <source>
        <dbReference type="EMBL" id="KAJ8605525.1"/>
    </source>
</evidence>
<dbReference type="Proteomes" id="UP001230188">
    <property type="component" value="Unassembled WGS sequence"/>
</dbReference>
<dbReference type="PANTHER" id="PTHR31906">
    <property type="entry name" value="PLASTID-LIPID-ASSOCIATED PROTEIN 4, CHLOROPLASTIC-RELATED"/>
    <property type="match status" value="1"/>
</dbReference>
<keyword evidence="2" id="KW-0934">Plastid</keyword>
<feature type="domain" description="Plastid lipid-associated protein/fibrillin conserved" evidence="3">
    <location>
        <begin position="36"/>
        <end position="217"/>
    </location>
</feature>
<accession>A0AAD7UH95</accession>
<dbReference type="InterPro" id="IPR039633">
    <property type="entry name" value="PAP"/>
</dbReference>
<comment type="subcellular location">
    <subcellularLocation>
        <location evidence="1">Plastid</location>
    </subcellularLocation>
</comment>
<keyword evidence="5" id="KW-1185">Reference proteome</keyword>
<dbReference type="EMBL" id="JAQMWT010000314">
    <property type="protein sequence ID" value="KAJ8605525.1"/>
    <property type="molecule type" value="Genomic_DNA"/>
</dbReference>